<dbReference type="PANTHER" id="PTHR14969:SF62">
    <property type="entry name" value="DECAPRENYLPHOSPHORYL-5-PHOSPHORIBOSE PHOSPHATASE RV3807C-RELATED"/>
    <property type="match status" value="1"/>
</dbReference>
<keyword evidence="5 7" id="KW-1133">Transmembrane helix</keyword>
<name>A0ABW3H0M3_9SPHN</name>
<evidence type="ECO:0000313" key="9">
    <source>
        <dbReference type="EMBL" id="MFD0944959.1"/>
    </source>
</evidence>
<dbReference type="SUPFAM" id="SSF48317">
    <property type="entry name" value="Acid phosphatase/Vanadium-dependent haloperoxidase"/>
    <property type="match status" value="1"/>
</dbReference>
<dbReference type="InterPro" id="IPR036938">
    <property type="entry name" value="PAP2/HPO_sf"/>
</dbReference>
<dbReference type="PANTHER" id="PTHR14969">
    <property type="entry name" value="SPHINGOSINE-1-PHOSPHATE PHOSPHOHYDROLASE"/>
    <property type="match status" value="1"/>
</dbReference>
<evidence type="ECO:0000256" key="2">
    <source>
        <dbReference type="ARBA" id="ARBA00022475"/>
    </source>
</evidence>
<feature type="transmembrane region" description="Helical" evidence="7">
    <location>
        <begin position="160"/>
        <end position="182"/>
    </location>
</feature>
<organism evidence="9 10">
    <name type="scientific">Sphingomonas canadensis</name>
    <dbReference type="NCBI Taxonomy" id="1219257"/>
    <lineage>
        <taxon>Bacteria</taxon>
        <taxon>Pseudomonadati</taxon>
        <taxon>Pseudomonadota</taxon>
        <taxon>Alphaproteobacteria</taxon>
        <taxon>Sphingomonadales</taxon>
        <taxon>Sphingomonadaceae</taxon>
        <taxon>Sphingomonas</taxon>
    </lineage>
</organism>
<reference evidence="10" key="1">
    <citation type="journal article" date="2019" name="Int. J. Syst. Evol. Microbiol.">
        <title>The Global Catalogue of Microorganisms (GCM) 10K type strain sequencing project: providing services to taxonomists for standard genome sequencing and annotation.</title>
        <authorList>
            <consortium name="The Broad Institute Genomics Platform"/>
            <consortium name="The Broad Institute Genome Sequencing Center for Infectious Disease"/>
            <person name="Wu L."/>
            <person name="Ma J."/>
        </authorList>
    </citation>
    <scope>NUCLEOTIDE SEQUENCE [LARGE SCALE GENOMIC DNA]</scope>
    <source>
        <strain evidence="10">CCUG 62982</strain>
    </source>
</reference>
<dbReference type="Pfam" id="PF01569">
    <property type="entry name" value="PAP2"/>
    <property type="match status" value="1"/>
</dbReference>
<dbReference type="Proteomes" id="UP001596977">
    <property type="component" value="Unassembled WGS sequence"/>
</dbReference>
<feature type="domain" description="Phosphatidic acid phosphatase type 2/haloperoxidase" evidence="8">
    <location>
        <begin position="90"/>
        <end position="203"/>
    </location>
</feature>
<evidence type="ECO:0000259" key="8">
    <source>
        <dbReference type="SMART" id="SM00014"/>
    </source>
</evidence>
<dbReference type="SMART" id="SM00014">
    <property type="entry name" value="acidPPc"/>
    <property type="match status" value="1"/>
</dbReference>
<gene>
    <name evidence="9" type="ORF">ACFQ1E_01255</name>
</gene>
<evidence type="ECO:0000256" key="7">
    <source>
        <dbReference type="SAM" id="Phobius"/>
    </source>
</evidence>
<evidence type="ECO:0000313" key="10">
    <source>
        <dbReference type="Proteomes" id="UP001596977"/>
    </source>
</evidence>
<dbReference type="CDD" id="cd03392">
    <property type="entry name" value="PAP2_like_2"/>
    <property type="match status" value="1"/>
</dbReference>
<feature type="transmembrane region" description="Helical" evidence="7">
    <location>
        <begin position="90"/>
        <end position="107"/>
    </location>
</feature>
<feature type="transmembrane region" description="Helical" evidence="7">
    <location>
        <begin position="188"/>
        <end position="207"/>
    </location>
</feature>
<sequence length="210" mass="21636">MSARRQLYAAAALALGFAVLALIASGPGGPVDQWLIRALRDPADPATPIGAGWALPLMSLATRLGSTKALIVAGLIAAALLLWRRRRFEALFVVAAVGGSMIANNLLKQLFARARPDLVEHLSHASGTSFPSGHAQNCAAAGMAAALLLARLAPPTRLRAAGMAAAAAFAVTVGFSRAYLGVHWPSDILAGWCAGAAWALAMAALLLRGR</sequence>
<dbReference type="InterPro" id="IPR000326">
    <property type="entry name" value="PAP2/HPO"/>
</dbReference>
<comment type="caution">
    <text evidence="9">The sequence shown here is derived from an EMBL/GenBank/DDBJ whole genome shotgun (WGS) entry which is preliminary data.</text>
</comment>
<feature type="transmembrane region" description="Helical" evidence="7">
    <location>
        <begin position="65"/>
        <end position="83"/>
    </location>
</feature>
<protein>
    <submittedName>
        <fullName evidence="9">Phosphatase PAP2 family protein</fullName>
    </submittedName>
</protein>
<feature type="transmembrane region" description="Helical" evidence="7">
    <location>
        <begin position="134"/>
        <end position="153"/>
    </location>
</feature>
<dbReference type="RefSeq" id="WP_264942766.1">
    <property type="nucleotide sequence ID" value="NZ_JAPDRA010000001.1"/>
</dbReference>
<comment type="subcellular location">
    <subcellularLocation>
        <location evidence="1">Cell membrane</location>
        <topology evidence="1">Multi-pass membrane protein</topology>
    </subcellularLocation>
</comment>
<proteinExistence type="predicted"/>
<evidence type="ECO:0000256" key="4">
    <source>
        <dbReference type="ARBA" id="ARBA00022801"/>
    </source>
</evidence>
<accession>A0ABW3H0M3</accession>
<keyword evidence="10" id="KW-1185">Reference proteome</keyword>
<keyword evidence="6 7" id="KW-0472">Membrane</keyword>
<dbReference type="Gene3D" id="1.20.144.10">
    <property type="entry name" value="Phosphatidic acid phosphatase type 2/haloperoxidase"/>
    <property type="match status" value="2"/>
</dbReference>
<dbReference type="EMBL" id="JBHTJG010000001">
    <property type="protein sequence ID" value="MFD0944959.1"/>
    <property type="molecule type" value="Genomic_DNA"/>
</dbReference>
<evidence type="ECO:0000256" key="5">
    <source>
        <dbReference type="ARBA" id="ARBA00022989"/>
    </source>
</evidence>
<evidence type="ECO:0000256" key="6">
    <source>
        <dbReference type="ARBA" id="ARBA00023136"/>
    </source>
</evidence>
<keyword evidence="2" id="KW-1003">Cell membrane</keyword>
<keyword evidence="4" id="KW-0378">Hydrolase</keyword>
<keyword evidence="3 7" id="KW-0812">Transmembrane</keyword>
<evidence type="ECO:0000256" key="1">
    <source>
        <dbReference type="ARBA" id="ARBA00004651"/>
    </source>
</evidence>
<evidence type="ECO:0000256" key="3">
    <source>
        <dbReference type="ARBA" id="ARBA00022692"/>
    </source>
</evidence>